<evidence type="ECO:0000256" key="12">
    <source>
        <dbReference type="ARBA" id="ARBA00023180"/>
    </source>
</evidence>
<proteinExistence type="inferred from homology"/>
<evidence type="ECO:0000259" key="17">
    <source>
        <dbReference type="Pfam" id="PF25162"/>
    </source>
</evidence>
<feature type="region of interest" description="Disordered" evidence="13">
    <location>
        <begin position="44"/>
        <end position="64"/>
    </location>
</feature>
<dbReference type="InterPro" id="IPR026371">
    <property type="entry name" value="PGF_CTERM"/>
</dbReference>
<sequence>MTGTNDKVRSLFLSALMVMSVVAMGTAFTAGAVADAGNNDTFSTASFENTPSEAQLDVSDDASDTQTQNVVIDGVYLSGEDDTEEVTIDFSDAIDTDLELNNEPSTDDSVHSTTGSLNAEYTEVNDESVVIELSSSSGSVDDAQFTTQFEWDVTDADADNGLAHEISATGSNNGEVSASVQYKTVGDFTESIAYNSGDKEVFRGETVQLQADSSDTTVRVYETDEDDDSLVTPRRAVVNTGANSDVINYDTSNLDAGQSYIVVFGDNEDQYDEGATDPTSANNVVSMTVTELDLSAELDSTDVAADQTIDVSASASTFNDEVTATLLDSNGDVVENDGEDVADSVNFDGSGEASLSVPSADDADYSTGSYTVEVEHTDTGITTETDTVNVTEAEDGDVSFPGDRVFTDEAGDIANVTVEMSNTDEATVTIGNKDQGYYIVYHVTDDSGDGQVSLKFNSYTAGRIASESDVVSVANSDDDIEFIDQGGDFTNTDQPVGSDTLDPTEYEMNASVGHVEMTSNDYTDADAFGTLSLQPRSTENLQTWVAPKGADLDEYSDDVGNLYDDIGSSITESGAAAYDDEDNGDGDTVILQLEAGGLQGAIDQAGDLKELVKTNDDEDAAIDLTIEQTNEEANRSPKELDFEGDDAISVINDGENNSYFIVVETSNIDQPDRDLAEGDNFEATFTIEQDNVLNSLDEDESEEVSSEFELVEPSTELVTNTEDDLILIESASGQTVSGQTNYAPGTDLTVRVKSSDSASPFGVRPEATVQQDGTFTTEGADFSDVSPGTNLTLQTNRGGSPIGDEYDGRIGEVPTASVSISNQTTDGSTVTVDSVTTENGGFVAIHLNNASGEVIGNSEYLDSGTQQDVEISLDSALDENATVVAMPHQDTNDNEEYDFGDGDGADGPYTENGSAVTDSATVTIQTTEDTDTPTPEPETDTPTPDEDTPTPDEGDDTATDDGGDETTTGDGAGFGAVVALVGLLAAALLATRRNN</sequence>
<dbReference type="Proteomes" id="UP000608662">
    <property type="component" value="Unassembled WGS sequence"/>
</dbReference>
<evidence type="ECO:0000256" key="10">
    <source>
        <dbReference type="ARBA" id="ARBA00022989"/>
    </source>
</evidence>
<feature type="region of interest" description="Disordered" evidence="13">
    <location>
        <begin position="885"/>
        <end position="972"/>
    </location>
</feature>
<comment type="caution">
    <text evidence="18">The sequence shown here is derived from an EMBL/GenBank/DDBJ whole genome shotgun (WGS) entry which is preliminary data.</text>
</comment>
<feature type="compositionally biased region" description="Polar residues" evidence="13">
    <location>
        <begin position="44"/>
        <end position="53"/>
    </location>
</feature>
<feature type="transmembrane region" description="Helical" evidence="14">
    <location>
        <begin position="971"/>
        <end position="990"/>
    </location>
</feature>
<organism evidence="18 19">
    <name type="scientific">Halomicrobium mukohataei</name>
    <dbReference type="NCBI Taxonomy" id="57705"/>
    <lineage>
        <taxon>Archaea</taxon>
        <taxon>Methanobacteriati</taxon>
        <taxon>Methanobacteriota</taxon>
        <taxon>Stenosarchaea group</taxon>
        <taxon>Halobacteria</taxon>
        <taxon>Halobacteriales</taxon>
        <taxon>Haloarculaceae</taxon>
        <taxon>Halomicrobium</taxon>
    </lineage>
</organism>
<reference evidence="18" key="1">
    <citation type="submission" date="2019-12" db="EMBL/GenBank/DDBJ databases">
        <title>Whole-genome sequence of Halomicrobium mukohataei pws1.</title>
        <authorList>
            <person name="Verma D.K."/>
            <person name="Gopal K."/>
            <person name="Prasad E.S."/>
        </authorList>
    </citation>
    <scope>NUCLEOTIDE SEQUENCE</scope>
    <source>
        <strain evidence="18">Pws1</strain>
    </source>
</reference>
<dbReference type="Pfam" id="PF23951">
    <property type="entry name" value="DUF7282"/>
    <property type="match status" value="1"/>
</dbReference>
<keyword evidence="8 14" id="KW-0812">Transmembrane</keyword>
<dbReference type="Pfam" id="PF18204">
    <property type="entry name" value="PGF-CTERM"/>
    <property type="match status" value="1"/>
</dbReference>
<dbReference type="EMBL" id="WOYG01000001">
    <property type="protein sequence ID" value="NLV10240.1"/>
    <property type="molecule type" value="Genomic_DNA"/>
</dbReference>
<evidence type="ECO:0000259" key="16">
    <source>
        <dbReference type="Pfam" id="PF23951"/>
    </source>
</evidence>
<name>A0A847UFD4_9EURY</name>
<dbReference type="Pfam" id="PF25162">
    <property type="entry name" value="DUF7827"/>
    <property type="match status" value="1"/>
</dbReference>
<keyword evidence="4" id="KW-1003">Cell membrane</keyword>
<feature type="domain" description="PGF-CTERM archaeal protein-sorting signal" evidence="15">
    <location>
        <begin position="973"/>
        <end position="993"/>
    </location>
</feature>
<dbReference type="InterPro" id="IPR057149">
    <property type="entry name" value="DUF7827"/>
</dbReference>
<feature type="domain" description="DUF7282" evidence="16">
    <location>
        <begin position="816"/>
        <end position="923"/>
    </location>
</feature>
<comment type="similarity">
    <text evidence="3">Belongs to the halobacterial S-layer protein family.</text>
</comment>
<gene>
    <name evidence="18" type="ORF">GOC74_09890</name>
</gene>
<feature type="domain" description="DUF7827" evidence="17">
    <location>
        <begin position="390"/>
        <end position="513"/>
    </location>
</feature>
<feature type="compositionally biased region" description="Polar residues" evidence="13">
    <location>
        <begin position="911"/>
        <end position="925"/>
    </location>
</feature>
<evidence type="ECO:0000256" key="2">
    <source>
        <dbReference type="ARBA" id="ARBA00004237"/>
    </source>
</evidence>
<dbReference type="NCBIfam" id="TIGR04126">
    <property type="entry name" value="PGF_CTERM"/>
    <property type="match status" value="1"/>
</dbReference>
<evidence type="ECO:0000256" key="13">
    <source>
        <dbReference type="SAM" id="MobiDB-lite"/>
    </source>
</evidence>
<keyword evidence="10 14" id="KW-1133">Transmembrane helix</keyword>
<comment type="subcellular location">
    <subcellularLocation>
        <location evidence="1">Cell membrane</location>
    </subcellularLocation>
    <subcellularLocation>
        <location evidence="2">Secreted</location>
        <location evidence="2">Cell wall</location>
        <location evidence="2">S-layer</location>
    </subcellularLocation>
</comment>
<accession>A0A847UFD4</accession>
<feature type="compositionally biased region" description="Acidic residues" evidence="13">
    <location>
        <begin position="892"/>
        <end position="904"/>
    </location>
</feature>
<evidence type="ECO:0000313" key="19">
    <source>
        <dbReference type="Proteomes" id="UP000608662"/>
    </source>
</evidence>
<evidence type="ECO:0000259" key="15">
    <source>
        <dbReference type="Pfam" id="PF18204"/>
    </source>
</evidence>
<evidence type="ECO:0000256" key="7">
    <source>
        <dbReference type="ARBA" id="ARBA00022601"/>
    </source>
</evidence>
<dbReference type="RefSeq" id="WP_170093965.1">
    <property type="nucleotide sequence ID" value="NZ_WOYG01000001.1"/>
</dbReference>
<evidence type="ECO:0000256" key="5">
    <source>
        <dbReference type="ARBA" id="ARBA00022512"/>
    </source>
</evidence>
<evidence type="ECO:0000313" key="18">
    <source>
        <dbReference type="EMBL" id="NLV10240.1"/>
    </source>
</evidence>
<dbReference type="AlphaFoldDB" id="A0A847UFD4"/>
<evidence type="ECO:0000256" key="8">
    <source>
        <dbReference type="ARBA" id="ARBA00022692"/>
    </source>
</evidence>
<dbReference type="InterPro" id="IPR026452">
    <property type="entry name" value="Surf_glycop_sig_pep"/>
</dbReference>
<dbReference type="InterPro" id="IPR055706">
    <property type="entry name" value="Slg1/2_DUF7282"/>
</dbReference>
<keyword evidence="5" id="KW-0134">Cell wall</keyword>
<protein>
    <submittedName>
        <fullName evidence="18">PGF-CTERM sorting domain-containing protein</fullName>
    </submittedName>
</protein>
<dbReference type="NCBIfam" id="NF045517">
    <property type="entry name" value="halo_surf_dom"/>
    <property type="match status" value="1"/>
</dbReference>
<feature type="compositionally biased region" description="Acidic residues" evidence="13">
    <location>
        <begin position="937"/>
        <end position="964"/>
    </location>
</feature>
<dbReference type="GO" id="GO:0005886">
    <property type="term" value="C:plasma membrane"/>
    <property type="evidence" value="ECO:0007669"/>
    <property type="project" value="UniProtKB-SubCell"/>
</dbReference>
<evidence type="ECO:0000256" key="6">
    <source>
        <dbReference type="ARBA" id="ARBA00022525"/>
    </source>
</evidence>
<dbReference type="GO" id="GO:0030115">
    <property type="term" value="C:S-layer"/>
    <property type="evidence" value="ECO:0007669"/>
    <property type="project" value="UniProtKB-SubCell"/>
</dbReference>
<dbReference type="OrthoDB" id="325633at2157"/>
<evidence type="ECO:0000256" key="1">
    <source>
        <dbReference type="ARBA" id="ARBA00004236"/>
    </source>
</evidence>
<keyword evidence="7" id="KW-0701">S-layer</keyword>
<evidence type="ECO:0000256" key="11">
    <source>
        <dbReference type="ARBA" id="ARBA00023136"/>
    </source>
</evidence>
<keyword evidence="9" id="KW-0732">Signal</keyword>
<keyword evidence="11 14" id="KW-0472">Membrane</keyword>
<dbReference type="NCBIfam" id="TIGR04207">
    <property type="entry name" value="halo_sig_pep"/>
    <property type="match status" value="1"/>
</dbReference>
<evidence type="ECO:0000256" key="14">
    <source>
        <dbReference type="SAM" id="Phobius"/>
    </source>
</evidence>
<keyword evidence="12" id="KW-0325">Glycoprotein</keyword>
<evidence type="ECO:0000256" key="9">
    <source>
        <dbReference type="ARBA" id="ARBA00022729"/>
    </source>
</evidence>
<evidence type="ECO:0000256" key="3">
    <source>
        <dbReference type="ARBA" id="ARBA00009327"/>
    </source>
</evidence>
<evidence type="ECO:0000256" key="4">
    <source>
        <dbReference type="ARBA" id="ARBA00022475"/>
    </source>
</evidence>
<keyword evidence="6" id="KW-0964">Secreted</keyword>